<evidence type="ECO:0000313" key="2">
    <source>
        <dbReference type="Proteomes" id="UP000005239"/>
    </source>
</evidence>
<reference evidence="2" key="1">
    <citation type="journal article" date="2008" name="Nat. Genet.">
        <title>The Pristionchus pacificus genome provides a unique perspective on nematode lifestyle and parasitism.</title>
        <authorList>
            <person name="Dieterich C."/>
            <person name="Clifton S.W."/>
            <person name="Schuster L.N."/>
            <person name="Chinwalla A."/>
            <person name="Delehaunty K."/>
            <person name="Dinkelacker I."/>
            <person name="Fulton L."/>
            <person name="Fulton R."/>
            <person name="Godfrey J."/>
            <person name="Minx P."/>
            <person name="Mitreva M."/>
            <person name="Roeseler W."/>
            <person name="Tian H."/>
            <person name="Witte H."/>
            <person name="Yang S.P."/>
            <person name="Wilson R.K."/>
            <person name="Sommer R.J."/>
        </authorList>
    </citation>
    <scope>NUCLEOTIDE SEQUENCE [LARGE SCALE GENOMIC DNA]</scope>
    <source>
        <strain evidence="2">PS312</strain>
    </source>
</reference>
<dbReference type="PRINTS" id="PR00081">
    <property type="entry name" value="GDHRDH"/>
</dbReference>
<evidence type="ECO:0000313" key="1">
    <source>
        <dbReference type="EnsemblMetazoa" id="PPA16400.1"/>
    </source>
</evidence>
<dbReference type="InterPro" id="IPR002347">
    <property type="entry name" value="SDR_fam"/>
</dbReference>
<organism evidence="1 2">
    <name type="scientific">Pristionchus pacificus</name>
    <name type="common">Parasitic nematode worm</name>
    <dbReference type="NCBI Taxonomy" id="54126"/>
    <lineage>
        <taxon>Eukaryota</taxon>
        <taxon>Metazoa</taxon>
        <taxon>Ecdysozoa</taxon>
        <taxon>Nematoda</taxon>
        <taxon>Chromadorea</taxon>
        <taxon>Rhabditida</taxon>
        <taxon>Rhabditina</taxon>
        <taxon>Diplogasteromorpha</taxon>
        <taxon>Diplogasteroidea</taxon>
        <taxon>Neodiplogasteridae</taxon>
        <taxon>Pristionchus</taxon>
    </lineage>
</organism>
<dbReference type="SUPFAM" id="SSF51735">
    <property type="entry name" value="NAD(P)-binding Rossmann-fold domains"/>
    <property type="match status" value="1"/>
</dbReference>
<dbReference type="InterPro" id="IPR036291">
    <property type="entry name" value="NAD(P)-bd_dom_sf"/>
</dbReference>
<dbReference type="Gene3D" id="3.40.50.720">
    <property type="entry name" value="NAD(P)-binding Rossmann-like Domain"/>
    <property type="match status" value="1"/>
</dbReference>
<name>A0A2A6CNS5_PRIPA</name>
<dbReference type="PANTHER" id="PTHR43157:SF31">
    <property type="entry name" value="PHOSPHATIDYLINOSITOL-GLYCAN BIOSYNTHESIS CLASS F PROTEIN"/>
    <property type="match status" value="1"/>
</dbReference>
<dbReference type="Pfam" id="PF00106">
    <property type="entry name" value="adh_short"/>
    <property type="match status" value="1"/>
</dbReference>
<gene>
    <name evidence="1" type="primary">WBGene00105954</name>
</gene>
<dbReference type="Proteomes" id="UP000005239">
    <property type="component" value="Unassembled WGS sequence"/>
</dbReference>
<dbReference type="PANTHER" id="PTHR43157">
    <property type="entry name" value="PHOSPHATIDYLINOSITOL-GLYCAN BIOSYNTHESIS CLASS F PROTEIN-RELATED"/>
    <property type="match status" value="1"/>
</dbReference>
<accession>A0A8R1YBA4</accession>
<reference evidence="1" key="2">
    <citation type="submission" date="2022-06" db="UniProtKB">
        <authorList>
            <consortium name="EnsemblMetazoa"/>
        </authorList>
    </citation>
    <scope>IDENTIFICATION</scope>
    <source>
        <strain evidence="1">PS312</strain>
    </source>
</reference>
<sequence>MCNCFKGGQFTERISAKGKVAVVTGANTGIGLETARELNLRGAKVYFLCRNEQRAMNAIDGLVKDGCDGSRLVYIHCDLASKDSVRRCAAELSKLESRIDIFVNNAGVAKNKFEQTVDGHEMTWAINHLGMFGIDNPGNLGPFLLTELLLPLIEKADEGRIVNVSSFGHVFSPAIDLATIDDHFDARSDPKSKLANVIGGFLRSWSIFFSQIMHARELTRRLRARGNTTVTANSLHPVYLCEEFCMFSSIFMKSWKDGAQTTLYCALSTELKGISGQYFS</sequence>
<dbReference type="AlphaFoldDB" id="A0A2A6CNS5"/>
<protein>
    <submittedName>
        <fullName evidence="1">Dehydrogenase</fullName>
    </submittedName>
</protein>
<accession>A0A2A6CNS5</accession>
<proteinExistence type="predicted"/>
<keyword evidence="2" id="KW-1185">Reference proteome</keyword>
<dbReference type="EnsemblMetazoa" id="PPA16400.1">
    <property type="protein sequence ID" value="PPA16400.1"/>
    <property type="gene ID" value="WBGene00105954"/>
</dbReference>
<dbReference type="OrthoDB" id="191139at2759"/>